<dbReference type="EMBL" id="CACRSW010000023">
    <property type="protein sequence ID" value="VYT00786.1"/>
    <property type="molecule type" value="Genomic_DNA"/>
</dbReference>
<keyword evidence="4 5" id="KW-0472">Membrane</keyword>
<evidence type="ECO:0000256" key="1">
    <source>
        <dbReference type="ARBA" id="ARBA00004141"/>
    </source>
</evidence>
<dbReference type="AlphaFoldDB" id="A0A6N2TAR4"/>
<dbReference type="InterPro" id="IPR049453">
    <property type="entry name" value="Memb_transporter_dom"/>
</dbReference>
<reference evidence="8" key="1">
    <citation type="submission" date="2019-11" db="EMBL/GenBank/DDBJ databases">
        <authorList>
            <person name="Feng L."/>
        </authorList>
    </citation>
    <scope>NUCLEOTIDE SEQUENCE</scope>
    <source>
        <strain evidence="8">AvaginalisLFYP127</strain>
    </source>
</reference>
<evidence type="ECO:0000259" key="7">
    <source>
        <dbReference type="Pfam" id="PF13515"/>
    </source>
</evidence>
<feature type="signal peptide" evidence="6">
    <location>
        <begin position="1"/>
        <end position="31"/>
    </location>
</feature>
<proteinExistence type="predicted"/>
<evidence type="ECO:0000256" key="2">
    <source>
        <dbReference type="ARBA" id="ARBA00022692"/>
    </source>
</evidence>
<dbReference type="GO" id="GO:0016020">
    <property type="term" value="C:membrane"/>
    <property type="evidence" value="ECO:0007669"/>
    <property type="project" value="UniProtKB-SubCell"/>
</dbReference>
<dbReference type="RefSeq" id="WP_070606197.1">
    <property type="nucleotide sequence ID" value="NZ_CACRSW010000023.1"/>
</dbReference>
<dbReference type="Pfam" id="PF13515">
    <property type="entry name" value="FUSC_2"/>
    <property type="match status" value="1"/>
</dbReference>
<gene>
    <name evidence="8" type="ORF">AVLFYP127_00493</name>
</gene>
<comment type="subcellular location">
    <subcellularLocation>
        <location evidence="1">Membrane</location>
        <topology evidence="1">Multi-pass membrane protein</topology>
    </subcellularLocation>
</comment>
<accession>A0A6N2TAR4</accession>
<keyword evidence="6" id="KW-0732">Signal</keyword>
<organism evidence="8">
    <name type="scientific">Anaerococcus vaginalis</name>
    <dbReference type="NCBI Taxonomy" id="33037"/>
    <lineage>
        <taxon>Bacteria</taxon>
        <taxon>Bacillati</taxon>
        <taxon>Bacillota</taxon>
        <taxon>Tissierellia</taxon>
        <taxon>Tissierellales</taxon>
        <taxon>Peptoniphilaceae</taxon>
        <taxon>Anaerococcus</taxon>
    </lineage>
</organism>
<evidence type="ECO:0000313" key="8">
    <source>
        <dbReference type="EMBL" id="VYT00786.1"/>
    </source>
</evidence>
<evidence type="ECO:0000256" key="4">
    <source>
        <dbReference type="ARBA" id="ARBA00023136"/>
    </source>
</evidence>
<feature type="domain" description="Integral membrane bound transporter" evidence="7">
    <location>
        <begin position="15"/>
        <end position="152"/>
    </location>
</feature>
<keyword evidence="3 5" id="KW-1133">Transmembrane helix</keyword>
<feature type="transmembrane region" description="Helical" evidence="5">
    <location>
        <begin position="87"/>
        <end position="104"/>
    </location>
</feature>
<protein>
    <recommendedName>
        <fullName evidence="7">Integral membrane bound transporter domain-containing protein</fullName>
    </recommendedName>
</protein>
<evidence type="ECO:0000256" key="6">
    <source>
        <dbReference type="SAM" id="SignalP"/>
    </source>
</evidence>
<sequence length="172" mass="19308">MKLKKPGQRIFKTALAVFLSFTFSHFRSANALPFYSAIAAIICTKNDVNGSINIGLNRILGTCIGGFVGFLYLLFVRKNFTNDIGNYFLISIIMAFLIWILSSMDKPNAISIMCIVFASVSINHYGENFGAINFALNRTLDTLVGVVIAILVNSIDFEILKYIKYKRQKDER</sequence>
<feature type="transmembrane region" description="Helical" evidence="5">
    <location>
        <begin position="143"/>
        <end position="163"/>
    </location>
</feature>
<keyword evidence="2 5" id="KW-0812">Transmembrane</keyword>
<evidence type="ECO:0000256" key="3">
    <source>
        <dbReference type="ARBA" id="ARBA00022989"/>
    </source>
</evidence>
<evidence type="ECO:0000256" key="5">
    <source>
        <dbReference type="SAM" id="Phobius"/>
    </source>
</evidence>
<feature type="transmembrane region" description="Helical" evidence="5">
    <location>
        <begin position="55"/>
        <end position="75"/>
    </location>
</feature>
<feature type="chain" id="PRO_5038488930" description="Integral membrane bound transporter domain-containing protein" evidence="6">
    <location>
        <begin position="32"/>
        <end position="172"/>
    </location>
</feature>
<name>A0A6N2TAR4_9FIRM</name>